<evidence type="ECO:0000313" key="3">
    <source>
        <dbReference type="Proteomes" id="UP000262954"/>
    </source>
</evidence>
<dbReference type="PRINTS" id="PR01590">
    <property type="entry name" value="HTHFIS"/>
</dbReference>
<proteinExistence type="predicted"/>
<accession>A0A354LZI7</accession>
<feature type="non-terminal residue" evidence="2">
    <location>
        <position position="1"/>
    </location>
</feature>
<dbReference type="Pfam" id="PF02954">
    <property type="entry name" value="HTH_8"/>
    <property type="match status" value="1"/>
</dbReference>
<protein>
    <submittedName>
        <fullName evidence="2">Sigma-54-dependent Fis family transcriptional regulator</fullName>
    </submittedName>
</protein>
<reference evidence="2 3" key="1">
    <citation type="journal article" date="2018" name="Nat. Biotechnol.">
        <title>A standardized bacterial taxonomy based on genome phylogeny substantially revises the tree of life.</title>
        <authorList>
            <person name="Parks D.H."/>
            <person name="Chuvochina M."/>
            <person name="Waite D.W."/>
            <person name="Rinke C."/>
            <person name="Skarshewski A."/>
            <person name="Chaumeil P.A."/>
            <person name="Hugenholtz P."/>
        </authorList>
    </citation>
    <scope>NUCLEOTIDE SEQUENCE [LARGE SCALE GENOMIC DNA]</scope>
    <source>
        <strain evidence="2">UBA11482</strain>
    </source>
</reference>
<evidence type="ECO:0000259" key="1">
    <source>
        <dbReference type="Pfam" id="PF02954"/>
    </source>
</evidence>
<gene>
    <name evidence="2" type="ORF">DDY73_01610</name>
</gene>
<dbReference type="Proteomes" id="UP000262954">
    <property type="component" value="Unassembled WGS sequence"/>
</dbReference>
<evidence type="ECO:0000313" key="2">
    <source>
        <dbReference type="EMBL" id="HBJ07676.1"/>
    </source>
</evidence>
<dbReference type="InterPro" id="IPR002197">
    <property type="entry name" value="HTH_Fis"/>
</dbReference>
<dbReference type="InterPro" id="IPR009057">
    <property type="entry name" value="Homeodomain-like_sf"/>
</dbReference>
<dbReference type="Gene3D" id="1.10.10.60">
    <property type="entry name" value="Homeodomain-like"/>
    <property type="match status" value="1"/>
</dbReference>
<organism evidence="2 3">
    <name type="scientific">Coprobacter fastidiosus</name>
    <dbReference type="NCBI Taxonomy" id="1099853"/>
    <lineage>
        <taxon>Bacteria</taxon>
        <taxon>Pseudomonadati</taxon>
        <taxon>Bacteroidota</taxon>
        <taxon>Bacteroidia</taxon>
        <taxon>Bacteroidales</taxon>
        <taxon>Barnesiellaceae</taxon>
        <taxon>Coprobacter</taxon>
    </lineage>
</organism>
<name>A0A354LZI7_9BACT</name>
<dbReference type="GO" id="GO:0043565">
    <property type="term" value="F:sequence-specific DNA binding"/>
    <property type="evidence" value="ECO:0007669"/>
    <property type="project" value="InterPro"/>
</dbReference>
<dbReference type="SUPFAM" id="SSF46689">
    <property type="entry name" value="Homeodomain-like"/>
    <property type="match status" value="1"/>
</dbReference>
<sequence length="91" mass="10667">HGLKVYTPEHNTAITHPTVPVVKTFHIDKESTEDVHDESVFEETSLSLEDAEKEMIRKSLERNNGKRKKTAEELKISERTLYRKIKEYNLE</sequence>
<feature type="domain" description="DNA binding HTH" evidence="1">
    <location>
        <begin position="47"/>
        <end position="88"/>
    </location>
</feature>
<dbReference type="AlphaFoldDB" id="A0A354LZI7"/>
<dbReference type="EMBL" id="DNWC01000026">
    <property type="protein sequence ID" value="HBJ07676.1"/>
    <property type="molecule type" value="Genomic_DNA"/>
</dbReference>
<comment type="caution">
    <text evidence="2">The sequence shown here is derived from an EMBL/GenBank/DDBJ whole genome shotgun (WGS) entry which is preliminary data.</text>
</comment>